<dbReference type="Proteomes" id="UP000009097">
    <property type="component" value="Unassembled WGS sequence"/>
</dbReference>
<feature type="region of interest" description="Disordered" evidence="1">
    <location>
        <begin position="229"/>
        <end position="559"/>
    </location>
</feature>
<protein>
    <submittedName>
        <fullName evidence="2">Uncharacterized protein</fullName>
    </submittedName>
</protein>
<reference evidence="2" key="1">
    <citation type="submission" date="2007-04" db="EMBL/GenBank/DDBJ databases">
        <authorList>
            <consortium name="The Broad Institute Genome Sequencing Platform"/>
            <person name="Birren B."/>
            <person name="Lander E."/>
            <person name="Galagan J."/>
            <person name="Nusbaum C."/>
            <person name="Devon K."/>
            <person name="Ma L.-J."/>
            <person name="Jaffe D."/>
            <person name="Butler J."/>
            <person name="Alvarez P."/>
            <person name="Gnerre S."/>
            <person name="Grabherr M."/>
            <person name="Kleber M."/>
            <person name="Mauceli E."/>
            <person name="Brockman W."/>
            <person name="MacCallum I.A."/>
            <person name="Young S."/>
            <person name="LaButti K."/>
            <person name="DeCaprio D."/>
            <person name="Crawford M."/>
            <person name="Koehrsen M."/>
            <person name="Engels R."/>
            <person name="Montgomery P."/>
            <person name="Pearson M."/>
            <person name="Howarth C."/>
            <person name="Larson L."/>
            <person name="White J."/>
            <person name="O'Leary S."/>
            <person name="Kodira C."/>
            <person name="Zeng Q."/>
            <person name="Yandava C."/>
            <person name="Alvarado L."/>
            <person name="Kistler C."/>
            <person name="Shim W.-B."/>
            <person name="Kang S."/>
            <person name="Woloshuk C."/>
        </authorList>
    </citation>
    <scope>NUCLEOTIDE SEQUENCE</scope>
    <source>
        <strain evidence="2">4287</strain>
    </source>
</reference>
<dbReference type="InterPro" id="IPR029068">
    <property type="entry name" value="Glyas_Bleomycin-R_OHBP_Dase"/>
</dbReference>
<evidence type="ECO:0000313" key="3">
    <source>
        <dbReference type="Proteomes" id="UP000009097"/>
    </source>
</evidence>
<feature type="compositionally biased region" description="Low complexity" evidence="1">
    <location>
        <begin position="311"/>
        <end position="320"/>
    </location>
</feature>
<dbReference type="Gene3D" id="3.10.180.10">
    <property type="entry name" value="2,3-Dihydroxybiphenyl 1,2-Dioxygenase, domain 1"/>
    <property type="match status" value="1"/>
</dbReference>
<feature type="compositionally biased region" description="Basic and acidic residues" evidence="1">
    <location>
        <begin position="436"/>
        <end position="453"/>
    </location>
</feature>
<feature type="compositionally biased region" description="Basic and acidic residues" evidence="1">
    <location>
        <begin position="384"/>
        <end position="403"/>
    </location>
</feature>
<dbReference type="GeneID" id="28949814"/>
<feature type="region of interest" description="Disordered" evidence="1">
    <location>
        <begin position="115"/>
        <end position="197"/>
    </location>
</feature>
<dbReference type="OrthoDB" id="10249419at2759"/>
<evidence type="ECO:0000313" key="2">
    <source>
        <dbReference type="EMBL" id="KNB06115.1"/>
    </source>
</evidence>
<gene>
    <name evidence="2" type="ORF">FOXG_08166</name>
</gene>
<reference evidence="2" key="2">
    <citation type="journal article" date="2010" name="Nature">
        <title>Comparative genomics reveals mobile pathogenicity chromosomes in Fusarium.</title>
        <authorList>
            <person name="Ma L.J."/>
            <person name="van der Does H.C."/>
            <person name="Borkovich K.A."/>
            <person name="Coleman J.J."/>
            <person name="Daboussi M.J."/>
            <person name="Di Pietro A."/>
            <person name="Dufresne M."/>
            <person name="Freitag M."/>
            <person name="Grabherr M."/>
            <person name="Henrissat B."/>
            <person name="Houterman P.M."/>
            <person name="Kang S."/>
            <person name="Shim W.B."/>
            <person name="Woloshuk C."/>
            <person name="Xie X."/>
            <person name="Xu J.R."/>
            <person name="Antoniw J."/>
            <person name="Baker S.E."/>
            <person name="Bluhm B.H."/>
            <person name="Breakspear A."/>
            <person name="Brown D.W."/>
            <person name="Butchko R.A."/>
            <person name="Chapman S."/>
            <person name="Coulson R."/>
            <person name="Coutinho P.M."/>
            <person name="Danchin E.G."/>
            <person name="Diener A."/>
            <person name="Gale L.R."/>
            <person name="Gardiner D.M."/>
            <person name="Goff S."/>
            <person name="Hammond-Kosack K.E."/>
            <person name="Hilburn K."/>
            <person name="Hua-Van A."/>
            <person name="Jonkers W."/>
            <person name="Kazan K."/>
            <person name="Kodira C.D."/>
            <person name="Koehrsen M."/>
            <person name="Kumar L."/>
            <person name="Lee Y.H."/>
            <person name="Li L."/>
            <person name="Manners J.M."/>
            <person name="Miranda-Saavedra D."/>
            <person name="Mukherjee M."/>
            <person name="Park G."/>
            <person name="Park J."/>
            <person name="Park S.Y."/>
            <person name="Proctor R.H."/>
            <person name="Regev A."/>
            <person name="Ruiz-Roldan M.C."/>
            <person name="Sain D."/>
            <person name="Sakthikumar S."/>
            <person name="Sykes S."/>
            <person name="Schwartz D.C."/>
            <person name="Turgeon B.G."/>
            <person name="Wapinski I."/>
            <person name="Yoder O."/>
            <person name="Young S."/>
            <person name="Zeng Q."/>
            <person name="Zhou S."/>
            <person name="Galagan J."/>
            <person name="Cuomo C.A."/>
            <person name="Kistler H.C."/>
            <person name="Rep M."/>
        </authorList>
    </citation>
    <scope>NUCLEOTIDE SEQUENCE [LARGE SCALE GENOMIC DNA]</scope>
    <source>
        <strain evidence="2">4287</strain>
    </source>
</reference>
<sequence>MTLPFVEVSHLAQSSSFYSATLQLIGLRFLNESREQNSSIGTITYGIPAGAGKSGGKRGDDQKGGTPVLQIREVSRPFEPVKLSTLVFAVPSTDAVIDFHDCAFTANPWLSIQTDGDPIYPGGPSPRPRLGFEGGETPRRATERERKPRQEYEPPSLPRRSTFPEKAPTVHKLHNDERRITYADYPPTASQYPPKALPYRGHGGFAPQDMYPEGYPFQKHMQNDYAPRKMHHESYPPRNLGYIEDDSSEDSPDEPVRPIQYLTQAPYDEENPWSNESRARSRSRTRSVAKSTARSVAAKSVAPSTRSVAKSTARSVAPSRARSRSRAPEEGYDNTRSRRSSRHPPPEDAYEFVETRSRHASRAPDDGFETRSRRASRPPPEDGFDTRSRRSSRPPEDGFETRSRRSSRPPITDKSRSVRARSEAGVSRSKSVVLVDDLRSEAPVSRKYDDRRSHAGSRAPKSSQSVVRGHRPPYDDERTYFSARSRPSSRAPRRSSRTEVEADIMEAPEVPEVPDAPEIPLDPDVYEAPDMPDMMPRSRARSRYNVPRMATGPDYPHMGYPSKAQSYVSARNVSLPMSGIGSSHADWDDDMVSVAPSDSISCVGVKPSRRSRKIR</sequence>
<dbReference type="AlphaFoldDB" id="A0A0J9V4C0"/>
<proteinExistence type="predicted"/>
<dbReference type="RefSeq" id="XP_018244160.1">
    <property type="nucleotide sequence ID" value="XM_018386949.1"/>
</dbReference>
<feature type="compositionally biased region" description="Basic and acidic residues" evidence="1">
    <location>
        <begin position="353"/>
        <end position="372"/>
    </location>
</feature>
<dbReference type="VEuPathDB" id="FungiDB:FOXG_08166"/>
<feature type="compositionally biased region" description="Basic and acidic residues" evidence="1">
    <location>
        <begin position="326"/>
        <end position="336"/>
    </location>
</feature>
<accession>A0A0J9V4C0</accession>
<feature type="compositionally biased region" description="Basic and acidic residues" evidence="1">
    <location>
        <begin position="411"/>
        <end position="422"/>
    </location>
</feature>
<dbReference type="EMBL" id="DS231703">
    <property type="protein sequence ID" value="KNB06115.1"/>
    <property type="molecule type" value="Genomic_DNA"/>
</dbReference>
<feature type="compositionally biased region" description="Basic and acidic residues" evidence="1">
    <location>
        <begin position="136"/>
        <end position="152"/>
    </location>
</feature>
<feature type="compositionally biased region" description="Acidic residues" evidence="1">
    <location>
        <begin position="243"/>
        <end position="253"/>
    </location>
</feature>
<dbReference type="KEGG" id="fox:FOXG_08166"/>
<evidence type="ECO:0000256" key="1">
    <source>
        <dbReference type="SAM" id="MobiDB-lite"/>
    </source>
</evidence>
<organism evidence="2 3">
    <name type="scientific">Fusarium oxysporum f. sp. lycopersici (strain 4287 / CBS 123668 / FGSC 9935 / NRRL 34936)</name>
    <name type="common">Fusarium vascular wilt of tomato</name>
    <dbReference type="NCBI Taxonomy" id="426428"/>
    <lineage>
        <taxon>Eukaryota</taxon>
        <taxon>Fungi</taxon>
        <taxon>Dikarya</taxon>
        <taxon>Ascomycota</taxon>
        <taxon>Pezizomycotina</taxon>
        <taxon>Sordariomycetes</taxon>
        <taxon>Hypocreomycetidae</taxon>
        <taxon>Hypocreales</taxon>
        <taxon>Nectriaceae</taxon>
        <taxon>Fusarium</taxon>
        <taxon>Fusarium oxysporum species complex</taxon>
    </lineage>
</organism>
<name>A0A0J9V4C0_FUSO4</name>